<name>A0A0A9GZI4_ARUDO</name>
<protein>
    <submittedName>
        <fullName evidence="1">Uncharacterized protein</fullName>
    </submittedName>
</protein>
<accession>A0A0A9GZI4</accession>
<dbReference type="AlphaFoldDB" id="A0A0A9GZI4"/>
<reference evidence="1" key="1">
    <citation type="submission" date="2014-09" db="EMBL/GenBank/DDBJ databases">
        <authorList>
            <person name="Magalhaes I.L.F."/>
            <person name="Oliveira U."/>
            <person name="Santos F.R."/>
            <person name="Vidigal T.H.D.A."/>
            <person name="Brescovit A.D."/>
            <person name="Santos A.J."/>
        </authorList>
    </citation>
    <scope>NUCLEOTIDE SEQUENCE</scope>
    <source>
        <tissue evidence="1">Shoot tissue taken approximately 20 cm above the soil surface</tissue>
    </source>
</reference>
<proteinExistence type="predicted"/>
<dbReference type="EMBL" id="GBRH01168942">
    <property type="protein sequence ID" value="JAE28954.1"/>
    <property type="molecule type" value="Transcribed_RNA"/>
</dbReference>
<reference evidence="1" key="2">
    <citation type="journal article" date="2015" name="Data Brief">
        <title>Shoot transcriptome of the giant reed, Arundo donax.</title>
        <authorList>
            <person name="Barrero R.A."/>
            <person name="Guerrero F.D."/>
            <person name="Moolhuijzen P."/>
            <person name="Goolsby J.A."/>
            <person name="Tidwell J."/>
            <person name="Bellgard S.E."/>
            <person name="Bellgard M.I."/>
        </authorList>
    </citation>
    <scope>NUCLEOTIDE SEQUENCE</scope>
    <source>
        <tissue evidence="1">Shoot tissue taken approximately 20 cm above the soil surface</tissue>
    </source>
</reference>
<evidence type="ECO:0000313" key="1">
    <source>
        <dbReference type="EMBL" id="JAE28954.1"/>
    </source>
</evidence>
<organism evidence="1">
    <name type="scientific">Arundo donax</name>
    <name type="common">Giant reed</name>
    <name type="synonym">Donax arundinaceus</name>
    <dbReference type="NCBI Taxonomy" id="35708"/>
    <lineage>
        <taxon>Eukaryota</taxon>
        <taxon>Viridiplantae</taxon>
        <taxon>Streptophyta</taxon>
        <taxon>Embryophyta</taxon>
        <taxon>Tracheophyta</taxon>
        <taxon>Spermatophyta</taxon>
        <taxon>Magnoliopsida</taxon>
        <taxon>Liliopsida</taxon>
        <taxon>Poales</taxon>
        <taxon>Poaceae</taxon>
        <taxon>PACMAD clade</taxon>
        <taxon>Arundinoideae</taxon>
        <taxon>Arundineae</taxon>
        <taxon>Arundo</taxon>
    </lineage>
</organism>
<sequence>MPPKLFLCSWFVGNAQELLCCPAAIVPVVLLTGELSGHKT</sequence>